<protein>
    <recommendedName>
        <fullName evidence="4">Cytochrome P450</fullName>
    </recommendedName>
</protein>
<reference evidence="2 3" key="1">
    <citation type="journal article" date="2020" name="Int. J. Syst. Evol. Microbiol.">
        <title>Reclassification of Streptomyces castelarensis and Streptomyces sporoclivatus as later heterotypic synonyms of Streptomyces antimycoticus.</title>
        <authorList>
            <person name="Komaki H."/>
            <person name="Tamura T."/>
        </authorList>
    </citation>
    <scope>NUCLEOTIDE SEQUENCE [LARGE SCALE GENOMIC DNA]</scope>
    <source>
        <strain evidence="2 3">NBRC 12839</strain>
    </source>
</reference>
<dbReference type="GO" id="GO:0016705">
    <property type="term" value="F:oxidoreductase activity, acting on paired donors, with incorporation or reduction of molecular oxygen"/>
    <property type="evidence" value="ECO:0007669"/>
    <property type="project" value="InterPro"/>
</dbReference>
<feature type="region of interest" description="Disordered" evidence="1">
    <location>
        <begin position="1"/>
        <end position="24"/>
    </location>
</feature>
<evidence type="ECO:0008006" key="4">
    <source>
        <dbReference type="Google" id="ProtNLM"/>
    </source>
</evidence>
<dbReference type="GO" id="GO:0020037">
    <property type="term" value="F:heme binding"/>
    <property type="evidence" value="ECO:0007669"/>
    <property type="project" value="InterPro"/>
</dbReference>
<dbReference type="EMBL" id="BJHV01000001">
    <property type="protein sequence ID" value="GDY39961.1"/>
    <property type="molecule type" value="Genomic_DNA"/>
</dbReference>
<name>A0A4D4JT96_9ACTN</name>
<feature type="compositionally biased region" description="Basic and acidic residues" evidence="1">
    <location>
        <begin position="8"/>
        <end position="24"/>
    </location>
</feature>
<sequence length="161" mass="18039">MNAPMPTTHDDLRDLHDLPSYPNERDDYVNPARALLTGPPISPLRFAGGSAGWLVTGYHEAREVLRDSRFSAERWRGDDTMRKVPESVRRDRSSGAGSFLAMDAPEHGRYRGSSRATSPCGGCASWKRASKTSLPTSWTRWRRPANRPIWCGTSPCPSPRW</sequence>
<evidence type="ECO:0000256" key="1">
    <source>
        <dbReference type="SAM" id="MobiDB-lite"/>
    </source>
</evidence>
<comment type="caution">
    <text evidence="2">The sequence shown here is derived from an EMBL/GenBank/DDBJ whole genome shotgun (WGS) entry which is preliminary data.</text>
</comment>
<organism evidence="2 3">
    <name type="scientific">Streptomyces antimycoticus</name>
    <dbReference type="NCBI Taxonomy" id="68175"/>
    <lineage>
        <taxon>Bacteria</taxon>
        <taxon>Bacillati</taxon>
        <taxon>Actinomycetota</taxon>
        <taxon>Actinomycetes</taxon>
        <taxon>Kitasatosporales</taxon>
        <taxon>Streptomycetaceae</taxon>
        <taxon>Streptomyces</taxon>
        <taxon>Streptomyces violaceusniger group</taxon>
    </lineage>
</organism>
<dbReference type="InterPro" id="IPR036396">
    <property type="entry name" value="Cyt_P450_sf"/>
</dbReference>
<evidence type="ECO:0000313" key="2">
    <source>
        <dbReference type="EMBL" id="GDY39961.1"/>
    </source>
</evidence>
<evidence type="ECO:0000313" key="3">
    <source>
        <dbReference type="Proteomes" id="UP000299290"/>
    </source>
</evidence>
<keyword evidence="3" id="KW-1185">Reference proteome</keyword>
<dbReference type="GO" id="GO:0004497">
    <property type="term" value="F:monooxygenase activity"/>
    <property type="evidence" value="ECO:0007669"/>
    <property type="project" value="InterPro"/>
</dbReference>
<dbReference type="Proteomes" id="UP000299290">
    <property type="component" value="Unassembled WGS sequence"/>
</dbReference>
<accession>A0A4D4JT96</accession>
<dbReference type="AlphaFoldDB" id="A0A4D4JT96"/>
<dbReference type="GO" id="GO:0005506">
    <property type="term" value="F:iron ion binding"/>
    <property type="evidence" value="ECO:0007669"/>
    <property type="project" value="InterPro"/>
</dbReference>
<gene>
    <name evidence="2" type="ORF">SANT12839_008430</name>
</gene>
<proteinExistence type="predicted"/>
<dbReference type="SUPFAM" id="SSF48264">
    <property type="entry name" value="Cytochrome P450"/>
    <property type="match status" value="1"/>
</dbReference>
<dbReference type="Gene3D" id="1.10.630.10">
    <property type="entry name" value="Cytochrome P450"/>
    <property type="match status" value="1"/>
</dbReference>